<keyword evidence="2" id="KW-1133">Transmembrane helix</keyword>
<dbReference type="Proteomes" id="UP000712600">
    <property type="component" value="Unassembled WGS sequence"/>
</dbReference>
<dbReference type="PANTHER" id="PTHR43173:SF28">
    <property type="entry name" value="AARF DOMAIN CONTAINING KINASE 5"/>
    <property type="match status" value="1"/>
</dbReference>
<dbReference type="InterPro" id="IPR045307">
    <property type="entry name" value="ADCK1_dom"/>
</dbReference>
<evidence type="ECO:0000256" key="2">
    <source>
        <dbReference type="SAM" id="Phobius"/>
    </source>
</evidence>
<dbReference type="PANTHER" id="PTHR43173">
    <property type="entry name" value="ABC1 FAMILY PROTEIN"/>
    <property type="match status" value="1"/>
</dbReference>
<feature type="transmembrane region" description="Helical" evidence="2">
    <location>
        <begin position="349"/>
        <end position="371"/>
    </location>
</feature>
<dbReference type="SUPFAM" id="SSF56112">
    <property type="entry name" value="Protein kinase-like (PK-like)"/>
    <property type="match status" value="3"/>
</dbReference>
<evidence type="ECO:0000313" key="5">
    <source>
        <dbReference type="Proteomes" id="UP000712600"/>
    </source>
</evidence>
<accession>A0A8S9Q0F9</accession>
<dbReference type="Gene3D" id="1.10.510.10">
    <property type="entry name" value="Transferase(Phosphotransferase) domain 1"/>
    <property type="match status" value="2"/>
</dbReference>
<evidence type="ECO:0000259" key="3">
    <source>
        <dbReference type="Pfam" id="PF03109"/>
    </source>
</evidence>
<evidence type="ECO:0000256" key="1">
    <source>
        <dbReference type="ARBA" id="ARBA00009670"/>
    </source>
</evidence>
<dbReference type="AlphaFoldDB" id="A0A8S9Q0F9"/>
<feature type="domain" description="ABC1 atypical kinase-like" evidence="3">
    <location>
        <begin position="139"/>
        <end position="221"/>
    </location>
</feature>
<organism evidence="4 5">
    <name type="scientific">Brassica cretica</name>
    <name type="common">Mustard</name>
    <dbReference type="NCBI Taxonomy" id="69181"/>
    <lineage>
        <taxon>Eukaryota</taxon>
        <taxon>Viridiplantae</taxon>
        <taxon>Streptophyta</taxon>
        <taxon>Embryophyta</taxon>
        <taxon>Tracheophyta</taxon>
        <taxon>Spermatophyta</taxon>
        <taxon>Magnoliopsida</taxon>
        <taxon>eudicotyledons</taxon>
        <taxon>Gunneridae</taxon>
        <taxon>Pentapetalae</taxon>
        <taxon>rosids</taxon>
        <taxon>malvids</taxon>
        <taxon>Brassicales</taxon>
        <taxon>Brassicaceae</taxon>
        <taxon>Brassiceae</taxon>
        <taxon>Brassica</taxon>
    </lineage>
</organism>
<feature type="domain" description="ABC1 atypical kinase-like" evidence="3">
    <location>
        <begin position="262"/>
        <end position="338"/>
    </location>
</feature>
<reference evidence="4" key="1">
    <citation type="submission" date="2019-12" db="EMBL/GenBank/DDBJ databases">
        <title>Genome sequencing and annotation of Brassica cretica.</title>
        <authorList>
            <person name="Studholme D.J."/>
            <person name="Sarris P."/>
        </authorList>
    </citation>
    <scope>NUCLEOTIDE SEQUENCE</scope>
    <source>
        <strain evidence="4">PFS-109/04</strain>
        <tissue evidence="4">Leaf</tissue>
    </source>
</reference>
<dbReference type="InterPro" id="IPR051130">
    <property type="entry name" value="Mito_struct-func_regulator"/>
</dbReference>
<protein>
    <recommendedName>
        <fullName evidence="3">ABC1 atypical kinase-like domain-containing protein</fullName>
    </recommendedName>
</protein>
<keyword evidence="2" id="KW-0812">Transmembrane</keyword>
<feature type="domain" description="ABC1 atypical kinase-like" evidence="3">
    <location>
        <begin position="471"/>
        <end position="732"/>
    </location>
</feature>
<feature type="domain" description="ABC1 atypical kinase-like" evidence="3">
    <location>
        <begin position="896"/>
        <end position="1056"/>
    </location>
</feature>
<dbReference type="CDD" id="cd13969">
    <property type="entry name" value="ADCK1-like"/>
    <property type="match status" value="1"/>
</dbReference>
<feature type="transmembrane region" description="Helical" evidence="2">
    <location>
        <begin position="229"/>
        <end position="255"/>
    </location>
</feature>
<dbReference type="Pfam" id="PF03109">
    <property type="entry name" value="ABC1"/>
    <property type="match status" value="4"/>
</dbReference>
<proteinExistence type="inferred from homology"/>
<keyword evidence="2" id="KW-0472">Membrane</keyword>
<gene>
    <name evidence="4" type="ORF">F2Q69_00050829</name>
</gene>
<dbReference type="EMBL" id="QGKX02001347">
    <property type="protein sequence ID" value="KAF3525481.1"/>
    <property type="molecule type" value="Genomic_DNA"/>
</dbReference>
<evidence type="ECO:0000313" key="4">
    <source>
        <dbReference type="EMBL" id="KAF3525481.1"/>
    </source>
</evidence>
<comment type="similarity">
    <text evidence="1">Belongs to the protein kinase superfamily. ADCK protein kinase family.</text>
</comment>
<sequence length="1228" mass="138361">MEILRKFNFPARSKSPLFVFTIAGVAITAVTSSSAVSVFRDSTSIHNPNKIATAVEGVVRSSRAIYAITVTVADYKYSLRRLTADSEDYIQRLTEVHSRSAKRILKMCESNKGFYVKAGQFVATLKLVPKEYSLALSSLQDQAVPCNFQDIKHVLTSNLGRNFSEIFLSFDEEPIAAASIAQVHHAVLKDHQEVAVKVQYPGLKQNMKLDTMIMSFLSKSVVKSDYEDLILLLLPNFISFAVIVSFACVVVEAVYSSLESFSFTSQIFPEYRFDWLVHEFVNSISQELDFIQEAKNSERIATNFKHNKMITVPTVFWEFTTAQVLTMQFCKGFKILRKFKFPARSKSPLFVFTIAGVAITAVTSSSAVSVFRDSTSIHNPNKIATAVEGVVRSSRAIYAITVTVADYKYSLRRMTADSDEYIQRLTEAHSRSAKRILKLCESNKGFYVKAGQFVATLKLVPKEYSLALSSLQDQADPCNFQDIKHVLTSNLGRNFSEIFLSFDEEPIAAASIAQVHHAVLKDHQEVAVKVQYPGLKQNIKLDTMIMSFLSKSVVKIFPEYRFDWLVHEFVKSISQELGVHNRSSPDNAILQGFQDFIQEAKNSERIATNFKHNKMITVPTVFWEFTTAQVLTMQFCKGFKVDDVEAIKRTNLSPGKVAKVLVEVFAEMIFVHGFIHGDPHPGNILVSPGGQNGFSLVLLDHGNCKTLDEGFRQDFCRLWEALILLDSTKIQELGTRFGVGKYAKFFPVIFTGRTSESKSGLGKGMSIQERQKLKQELKLLRLEDVTTFMGSLPPDFLTVLRTDGLIRSITLKLSAPQRVRLLAYAKYAVYGLGYNPTSEPDFVEKSMISKSVMLVSYIRLRLILELMELFQGVKKLKHTICTFYGRVVDGITRSVKIFPEYRFDWLVHEFVNSISQELDFIQEAKNSERIATNFKHNKMITVPTVFWEFTTAQVLTMQFCKGFKVDDVEALKRTKLSPGKVAKVLVEVFAEMIFVHGFIHGDPHPGNILVSPGGKNGFSLVLLDHGNCKTLDEGFRRDFCRLWEALILLDSTKIQELGTRFGVGQYAKFFPVIFTGRTSESKSGLGKGMSIQERQKLKQELKLLRLEDVTTFMGSLPPDFLTVLRTDGLIRSITLKLSAPQRVRLLAYAKYAVYGLGCNPTSEPDFVEKSMISKSVMLVSYIRLRLILELMELFQGVQKLKHTICTFYGRVVDGITRSVKVSSVASIV</sequence>
<dbReference type="InterPro" id="IPR011009">
    <property type="entry name" value="Kinase-like_dom_sf"/>
</dbReference>
<name>A0A8S9Q0F9_BRACR</name>
<comment type="caution">
    <text evidence="4">The sequence shown here is derived from an EMBL/GenBank/DDBJ whole genome shotgun (WGS) entry which is preliminary data.</text>
</comment>
<dbReference type="InterPro" id="IPR004147">
    <property type="entry name" value="ABC1_dom"/>
</dbReference>